<dbReference type="GO" id="GO:0000813">
    <property type="term" value="C:ESCRT I complex"/>
    <property type="evidence" value="ECO:0007669"/>
    <property type="project" value="UniProtKB-ARBA"/>
</dbReference>
<evidence type="ECO:0000256" key="5">
    <source>
        <dbReference type="ARBA" id="ARBA00022927"/>
    </source>
</evidence>
<evidence type="ECO:0000256" key="6">
    <source>
        <dbReference type="PROSITE-ProRule" id="PRU00646"/>
    </source>
</evidence>
<evidence type="ECO:0000256" key="8">
    <source>
        <dbReference type="SAM" id="MobiDB-lite"/>
    </source>
</evidence>
<dbReference type="EMBL" id="DF238808">
    <property type="protein sequence ID" value="GAC96911.1"/>
    <property type="molecule type" value="Genomic_DNA"/>
</dbReference>
<comment type="subcellular location">
    <subcellularLocation>
        <location evidence="1">Endosome</location>
    </subcellularLocation>
</comment>
<keyword evidence="3 6" id="KW-0813">Transport</keyword>
<dbReference type="RefSeq" id="XP_012190498.1">
    <property type="nucleotide sequence ID" value="XM_012335108.1"/>
</dbReference>
<evidence type="ECO:0000256" key="7">
    <source>
        <dbReference type="SAM" id="Coils"/>
    </source>
</evidence>
<dbReference type="Pfam" id="PF07200">
    <property type="entry name" value="Mod_r"/>
    <property type="match status" value="1"/>
</dbReference>
<reference evidence="11" key="1">
    <citation type="journal article" date="2013" name="Genome Announc.">
        <title>Draft genome sequence of the basidiomycetous yeast-like fungus Pseudozyma hubeiensis SY62, which produces an abundant amount of the biosurfactant mannosylerythritol lipids.</title>
        <authorList>
            <person name="Konishi M."/>
            <person name="Hatada Y."/>
            <person name="Horiuchi J."/>
        </authorList>
    </citation>
    <scope>NUCLEOTIDE SEQUENCE [LARGE SCALE GENOMIC DNA]</scope>
    <source>
        <strain evidence="11">SY62</strain>
    </source>
</reference>
<proteinExistence type="inferred from homology"/>
<evidence type="ECO:0000256" key="4">
    <source>
        <dbReference type="ARBA" id="ARBA00022753"/>
    </source>
</evidence>
<evidence type="ECO:0000256" key="3">
    <source>
        <dbReference type="ARBA" id="ARBA00022448"/>
    </source>
</evidence>
<dbReference type="GO" id="GO:0006623">
    <property type="term" value="P:protein targeting to vacuole"/>
    <property type="evidence" value="ECO:0007669"/>
    <property type="project" value="TreeGrafter"/>
</dbReference>
<sequence>MSGSPAPSALQTRLTTAFPQTASLSRQDLEALAYDDHPASTSSHPQTPPSDPITPNQAYFEAFFHSLPQTQSLYRTHADLLRTNESKAARNLERQAPLESLRTETQQLFDRAKSLESEWATREQQLNEAQKRFNPSALHFSLTQSASKLNDRSEMLANAFVEGLPYPRDDSGTAEEGLVDEASFVRRYKQQRLLYHKRRLRGVTVESNVASAGVRTLAARTGRNRRKAEPFAPKHVGGTRTLHLRLGVFFGTVGTMIVTLRVGIADGTVGFERMFFGR</sequence>
<evidence type="ECO:0000256" key="1">
    <source>
        <dbReference type="ARBA" id="ARBA00004177"/>
    </source>
</evidence>
<organism evidence="10 11">
    <name type="scientific">Pseudozyma hubeiensis (strain SY62)</name>
    <name type="common">Yeast</name>
    <dbReference type="NCBI Taxonomy" id="1305764"/>
    <lineage>
        <taxon>Eukaryota</taxon>
        <taxon>Fungi</taxon>
        <taxon>Dikarya</taxon>
        <taxon>Basidiomycota</taxon>
        <taxon>Ustilaginomycotina</taxon>
        <taxon>Ustilaginomycetes</taxon>
        <taxon>Ustilaginales</taxon>
        <taxon>Ustilaginaceae</taxon>
        <taxon>Pseudozyma</taxon>
    </lineage>
</organism>
<dbReference type="PROSITE" id="PS51314">
    <property type="entry name" value="VPS37_C"/>
    <property type="match status" value="1"/>
</dbReference>
<dbReference type="STRING" id="1305764.R9P6D4"/>
<feature type="compositionally biased region" description="Polar residues" evidence="8">
    <location>
        <begin position="1"/>
        <end position="26"/>
    </location>
</feature>
<comment type="similarity">
    <text evidence="2">Belongs to the VPS37 family.</text>
</comment>
<dbReference type="PANTHER" id="PTHR13678">
    <property type="entry name" value="VACUOLAR PROTEIN SORTING-ASSOCIATED PROTEIN 37"/>
    <property type="match status" value="1"/>
</dbReference>
<dbReference type="HOGENOM" id="CLU_087365_0_0_1"/>
<keyword evidence="4" id="KW-0967">Endosome</keyword>
<dbReference type="GO" id="GO:0043162">
    <property type="term" value="P:ubiquitin-dependent protein catabolic process via the multivesicular body sorting pathway"/>
    <property type="evidence" value="ECO:0007669"/>
    <property type="project" value="TreeGrafter"/>
</dbReference>
<dbReference type="OrthoDB" id="10260857at2759"/>
<dbReference type="InterPro" id="IPR009851">
    <property type="entry name" value="Mod_r"/>
</dbReference>
<dbReference type="InterPro" id="IPR029012">
    <property type="entry name" value="Helix_hairpin_bin_sf"/>
</dbReference>
<dbReference type="PANTHER" id="PTHR13678:SF2">
    <property type="entry name" value="VACUOLAR PROTEIN SORTING-ASSOCIATED PROTEIN 37A"/>
    <property type="match status" value="1"/>
</dbReference>
<feature type="coiled-coil region" evidence="7">
    <location>
        <begin position="98"/>
        <end position="132"/>
    </location>
</feature>
<evidence type="ECO:0000313" key="11">
    <source>
        <dbReference type="Proteomes" id="UP000014071"/>
    </source>
</evidence>
<feature type="domain" description="VPS37 C-terminal" evidence="9">
    <location>
        <begin position="116"/>
        <end position="218"/>
    </location>
</feature>
<evidence type="ECO:0000256" key="2">
    <source>
        <dbReference type="ARBA" id="ARBA00007617"/>
    </source>
</evidence>
<dbReference type="eggNOG" id="ENOG502S268">
    <property type="taxonomic scope" value="Eukaryota"/>
</dbReference>
<keyword evidence="11" id="KW-1185">Reference proteome</keyword>
<accession>R9P6D4</accession>
<gene>
    <name evidence="10" type="ORF">PHSY_004495</name>
</gene>
<keyword evidence="7" id="KW-0175">Coiled coil</keyword>
<evidence type="ECO:0000259" key="9">
    <source>
        <dbReference type="PROSITE" id="PS51314"/>
    </source>
</evidence>
<feature type="region of interest" description="Disordered" evidence="8">
    <location>
        <begin position="1"/>
        <end position="56"/>
    </location>
</feature>
<keyword evidence="5 6" id="KW-0653">Protein transport</keyword>
<evidence type="ECO:0000313" key="10">
    <source>
        <dbReference type="EMBL" id="GAC96911.1"/>
    </source>
</evidence>
<dbReference type="AlphaFoldDB" id="R9P6D4"/>
<name>R9P6D4_PSEHS</name>
<dbReference type="GO" id="GO:0006612">
    <property type="term" value="P:protein targeting to membrane"/>
    <property type="evidence" value="ECO:0007669"/>
    <property type="project" value="TreeGrafter"/>
</dbReference>
<protein>
    <recommendedName>
        <fullName evidence="9">VPS37 C-terminal domain-containing protein</fullName>
    </recommendedName>
</protein>
<dbReference type="GeneID" id="24109777"/>
<dbReference type="Gene3D" id="1.10.287.660">
    <property type="entry name" value="Helix hairpin bin"/>
    <property type="match status" value="1"/>
</dbReference>
<dbReference type="Proteomes" id="UP000014071">
    <property type="component" value="Unassembled WGS sequence"/>
</dbReference>